<sequence length="369" mass="39874">MRNNKNIQPRKTLNSIQPYSPGKPIWEVQKELGLERVIKLASNENPLGPSPKAVAAIQASLSELNRYPDADTTAMKQSISAAYGVTPQQVIATNGADELITLVSEAFLEQGDEIIVPSPSFSEYDFGAHIMGASVVPVPFAENFQFDVEAIIAAVTEKTKIIYICTPNNPTGTVISKTDIEKLLNAVSDVLVVIDGAYSHFADAPEYTNGIEFVNAGHPVLVLQTFSKIYGIAGIRVGFGIAPEAIIQSILKVKEPFNVNALAQAAAVAAISDEEHVRASQEANKAGREQLYAAFTDLGLNYIESMANFVLVQIGAEGEEVYKALMANGVIVRYGKTWGLPDYIRVTVGTPEENEFFIKVLTGLLAKQV</sequence>
<keyword evidence="5 11" id="KW-0032">Aminotransferase</keyword>
<evidence type="ECO:0000256" key="6">
    <source>
        <dbReference type="ARBA" id="ARBA00022605"/>
    </source>
</evidence>
<dbReference type="PANTHER" id="PTHR43643:SF6">
    <property type="entry name" value="HISTIDINOL-PHOSPHATE AMINOTRANSFERASE"/>
    <property type="match status" value="1"/>
</dbReference>
<evidence type="ECO:0000313" key="14">
    <source>
        <dbReference type="Proteomes" id="UP000509222"/>
    </source>
</evidence>
<reference evidence="13 14" key="1">
    <citation type="submission" date="2020-04" db="EMBL/GenBank/DDBJ databases">
        <authorList>
            <person name="Pajer P."/>
            <person name="Broz P."/>
        </authorList>
    </citation>
    <scope>NUCLEOTIDE SEQUENCE [LARGE SCALE GENOMIC DNA]</scope>
    <source>
        <strain evidence="14">NRL-ATB46093</strain>
    </source>
</reference>
<evidence type="ECO:0000259" key="12">
    <source>
        <dbReference type="Pfam" id="PF00155"/>
    </source>
</evidence>
<dbReference type="Proteomes" id="UP000509222">
    <property type="component" value="Chromosome"/>
</dbReference>
<keyword evidence="14" id="KW-1185">Reference proteome</keyword>
<dbReference type="UniPathway" id="UPA00031">
    <property type="reaction ID" value="UER00012"/>
</dbReference>
<dbReference type="SUPFAM" id="SSF53383">
    <property type="entry name" value="PLP-dependent transferases"/>
    <property type="match status" value="1"/>
</dbReference>
<comment type="pathway">
    <text evidence="2 11">Amino-acid biosynthesis; L-histidine biosynthesis; L-histidine from 5-phospho-alpha-D-ribose 1-diphosphate: step 7/9.</text>
</comment>
<comment type="catalytic activity">
    <reaction evidence="10 11">
        <text>L-histidinol phosphate + 2-oxoglutarate = 3-(imidazol-4-yl)-2-oxopropyl phosphate + L-glutamate</text>
        <dbReference type="Rhea" id="RHEA:23744"/>
        <dbReference type="ChEBI" id="CHEBI:16810"/>
        <dbReference type="ChEBI" id="CHEBI:29985"/>
        <dbReference type="ChEBI" id="CHEBI:57766"/>
        <dbReference type="ChEBI" id="CHEBI:57980"/>
        <dbReference type="EC" id="2.6.1.9"/>
    </reaction>
</comment>
<dbReference type="InterPro" id="IPR015421">
    <property type="entry name" value="PyrdxlP-dep_Trfase_major"/>
</dbReference>
<evidence type="ECO:0000256" key="7">
    <source>
        <dbReference type="ARBA" id="ARBA00022679"/>
    </source>
</evidence>
<keyword evidence="9 11" id="KW-0368">Histidine biosynthesis</keyword>
<dbReference type="eggNOG" id="COG0079">
    <property type="taxonomic scope" value="Bacteria"/>
</dbReference>
<dbReference type="GO" id="GO:0030170">
    <property type="term" value="F:pyridoxal phosphate binding"/>
    <property type="evidence" value="ECO:0007669"/>
    <property type="project" value="InterPro"/>
</dbReference>
<dbReference type="InterPro" id="IPR004839">
    <property type="entry name" value="Aminotransferase_I/II_large"/>
</dbReference>
<dbReference type="EMBL" id="CP051177">
    <property type="protein sequence ID" value="QKX50574.1"/>
    <property type="molecule type" value="Genomic_DNA"/>
</dbReference>
<dbReference type="NCBIfam" id="TIGR01141">
    <property type="entry name" value="hisC"/>
    <property type="match status" value="1"/>
</dbReference>
<keyword evidence="7 11" id="KW-0808">Transferase</keyword>
<dbReference type="OrthoDB" id="9813612at2"/>
<keyword evidence="6 11" id="KW-0028">Amino-acid biosynthesis</keyword>
<feature type="domain" description="Aminotransferase class I/classII large" evidence="12">
    <location>
        <begin position="36"/>
        <end position="359"/>
    </location>
</feature>
<dbReference type="CDD" id="cd00609">
    <property type="entry name" value="AAT_like"/>
    <property type="match status" value="1"/>
</dbReference>
<name>A0A1G7YBK7_9BACL</name>
<dbReference type="EC" id="2.6.1.9" evidence="11"/>
<evidence type="ECO:0000256" key="5">
    <source>
        <dbReference type="ARBA" id="ARBA00022576"/>
    </source>
</evidence>
<dbReference type="STRING" id="459472.SAMN04487975_10233"/>
<gene>
    <name evidence="11" type="primary">hisC</name>
    <name evidence="13" type="ORF">HF394_08260</name>
</gene>
<keyword evidence="8 11" id="KW-0663">Pyridoxal phosphate</keyword>
<dbReference type="Gene3D" id="3.90.1150.10">
    <property type="entry name" value="Aspartate Aminotransferase, domain 1"/>
    <property type="match status" value="1"/>
</dbReference>
<comment type="cofactor">
    <cofactor evidence="1 11">
        <name>pyridoxal 5'-phosphate</name>
        <dbReference type="ChEBI" id="CHEBI:597326"/>
    </cofactor>
</comment>
<evidence type="ECO:0000256" key="1">
    <source>
        <dbReference type="ARBA" id="ARBA00001933"/>
    </source>
</evidence>
<comment type="similarity">
    <text evidence="3 11">Belongs to the class-II pyridoxal-phosphate-dependent aminotransferase family. Histidinol-phosphate aminotransferase subfamily.</text>
</comment>
<evidence type="ECO:0000256" key="10">
    <source>
        <dbReference type="ARBA" id="ARBA00047481"/>
    </source>
</evidence>
<accession>A0A1G7YBK7</accession>
<evidence type="ECO:0000256" key="11">
    <source>
        <dbReference type="HAMAP-Rule" id="MF_01023"/>
    </source>
</evidence>
<dbReference type="Gene3D" id="3.40.640.10">
    <property type="entry name" value="Type I PLP-dependent aspartate aminotransferase-like (Major domain)"/>
    <property type="match status" value="1"/>
</dbReference>
<feature type="modified residue" description="N6-(pyridoxal phosphate)lysine" evidence="11">
    <location>
        <position position="228"/>
    </location>
</feature>
<dbReference type="InterPro" id="IPR050106">
    <property type="entry name" value="HistidinolP_aminotransfase"/>
</dbReference>
<protein>
    <recommendedName>
        <fullName evidence="11">Histidinol-phosphate aminotransferase</fullName>
        <ecNumber evidence="11">2.6.1.9</ecNumber>
    </recommendedName>
    <alternativeName>
        <fullName evidence="11">Imidazole acetol-phosphate transaminase</fullName>
    </alternativeName>
</protein>
<dbReference type="GO" id="GO:0004400">
    <property type="term" value="F:histidinol-phosphate transaminase activity"/>
    <property type="evidence" value="ECO:0007669"/>
    <property type="project" value="UniProtKB-UniRule"/>
</dbReference>
<evidence type="ECO:0000256" key="8">
    <source>
        <dbReference type="ARBA" id="ARBA00022898"/>
    </source>
</evidence>
<dbReference type="InterPro" id="IPR015422">
    <property type="entry name" value="PyrdxlP-dep_Trfase_small"/>
</dbReference>
<comment type="subunit">
    <text evidence="4 11">Homodimer.</text>
</comment>
<evidence type="ECO:0000313" key="13">
    <source>
        <dbReference type="EMBL" id="QKX50574.1"/>
    </source>
</evidence>
<dbReference type="GO" id="GO:0000105">
    <property type="term" value="P:L-histidine biosynthetic process"/>
    <property type="evidence" value="ECO:0007669"/>
    <property type="project" value="UniProtKB-UniRule"/>
</dbReference>
<dbReference type="InterPro" id="IPR005861">
    <property type="entry name" value="HisP_aminotrans"/>
</dbReference>
<dbReference type="InterPro" id="IPR015424">
    <property type="entry name" value="PyrdxlP-dep_Trfase"/>
</dbReference>
<dbReference type="PANTHER" id="PTHR43643">
    <property type="entry name" value="HISTIDINOL-PHOSPHATE AMINOTRANSFERASE 2"/>
    <property type="match status" value="1"/>
</dbReference>
<dbReference type="AlphaFoldDB" id="A0A1G7YBK7"/>
<dbReference type="Pfam" id="PF00155">
    <property type="entry name" value="Aminotran_1_2"/>
    <property type="match status" value="1"/>
</dbReference>
<organism evidence="13 14">
    <name type="scientific">Planococcus glaciei</name>
    <dbReference type="NCBI Taxonomy" id="459472"/>
    <lineage>
        <taxon>Bacteria</taxon>
        <taxon>Bacillati</taxon>
        <taxon>Bacillota</taxon>
        <taxon>Bacilli</taxon>
        <taxon>Bacillales</taxon>
        <taxon>Caryophanaceae</taxon>
        <taxon>Planococcus</taxon>
    </lineage>
</organism>
<dbReference type="RefSeq" id="WP_053165908.1">
    <property type="nucleotide sequence ID" value="NZ_CP051177.1"/>
</dbReference>
<evidence type="ECO:0000256" key="9">
    <source>
        <dbReference type="ARBA" id="ARBA00023102"/>
    </source>
</evidence>
<reference evidence="14" key="2">
    <citation type="submission" date="2020-06" db="EMBL/GenBank/DDBJ databases">
        <title>Isolation of Planomicrobium glaciei.</title>
        <authorList>
            <person name="Malisova L."/>
            <person name="Safrankova R."/>
            <person name="Jakubu V."/>
            <person name="Spanelova P."/>
        </authorList>
    </citation>
    <scope>NUCLEOTIDE SEQUENCE [LARGE SCALE GENOMIC DNA]</scope>
    <source>
        <strain evidence="14">NRL-ATB46093</strain>
    </source>
</reference>
<evidence type="ECO:0000256" key="2">
    <source>
        <dbReference type="ARBA" id="ARBA00005011"/>
    </source>
</evidence>
<evidence type="ECO:0000256" key="4">
    <source>
        <dbReference type="ARBA" id="ARBA00011738"/>
    </source>
</evidence>
<proteinExistence type="inferred from homology"/>
<evidence type="ECO:0000256" key="3">
    <source>
        <dbReference type="ARBA" id="ARBA00007970"/>
    </source>
</evidence>
<dbReference type="HAMAP" id="MF_01023">
    <property type="entry name" value="HisC_aminotrans_2"/>
    <property type="match status" value="1"/>
</dbReference>